<reference evidence="2 3" key="1">
    <citation type="journal article" date="2023" name="BMC Biol.">
        <title>The compact genome of the sponge Oopsacas minuta (Hexactinellida) is lacking key metazoan core genes.</title>
        <authorList>
            <person name="Santini S."/>
            <person name="Schenkelaars Q."/>
            <person name="Jourda C."/>
            <person name="Duchesne M."/>
            <person name="Belahbib H."/>
            <person name="Rocher C."/>
            <person name="Selva M."/>
            <person name="Riesgo A."/>
            <person name="Vervoort M."/>
            <person name="Leys S.P."/>
            <person name="Kodjabachian L."/>
            <person name="Le Bivic A."/>
            <person name="Borchiellini C."/>
            <person name="Claverie J.M."/>
            <person name="Renard E."/>
        </authorList>
    </citation>
    <scope>NUCLEOTIDE SEQUENCE [LARGE SCALE GENOMIC DNA]</scope>
    <source>
        <strain evidence="2">SPO-2</strain>
    </source>
</reference>
<sequence>MESVSEQTILTVPLLRRPKKQTPKPERMSIRTTTKSSNRSNIESPHSHASTAIPASITSNNNIIRSIHNGSQNGNTLTIQESSMINQLESTAFPKPPTNSPTKSRSAHREVGTILHSLVPKGPAPFFPTNKKVFNNQASIYAQLFSSPPPTSKEHFTLNDFQILAKRKSYFMPSLSTVIKSNQNYKKLTSWLEAFPPSQMNLNTLKLEVDVEIPQVRIPKHQFLLRELFSLLYERVLKP</sequence>
<dbReference type="EMBL" id="JAKMXF010000221">
    <property type="protein sequence ID" value="KAI6654713.1"/>
    <property type="molecule type" value="Genomic_DNA"/>
</dbReference>
<comment type="caution">
    <text evidence="2">The sequence shown here is derived from an EMBL/GenBank/DDBJ whole genome shotgun (WGS) entry which is preliminary data.</text>
</comment>
<gene>
    <name evidence="2" type="ORF">LOD99_2592</name>
</gene>
<organism evidence="2 3">
    <name type="scientific">Oopsacas minuta</name>
    <dbReference type="NCBI Taxonomy" id="111878"/>
    <lineage>
        <taxon>Eukaryota</taxon>
        <taxon>Metazoa</taxon>
        <taxon>Porifera</taxon>
        <taxon>Hexactinellida</taxon>
        <taxon>Hexasterophora</taxon>
        <taxon>Lyssacinosida</taxon>
        <taxon>Leucopsacidae</taxon>
        <taxon>Oopsacas</taxon>
    </lineage>
</organism>
<feature type="compositionally biased region" description="Polar residues" evidence="1">
    <location>
        <begin position="30"/>
        <end position="50"/>
    </location>
</feature>
<proteinExistence type="predicted"/>
<dbReference type="AlphaFoldDB" id="A0AAV7K186"/>
<keyword evidence="3" id="KW-1185">Reference proteome</keyword>
<protein>
    <submittedName>
        <fullName evidence="2">Uncharacterized protein</fullName>
    </submittedName>
</protein>
<evidence type="ECO:0000256" key="1">
    <source>
        <dbReference type="SAM" id="MobiDB-lite"/>
    </source>
</evidence>
<name>A0AAV7K186_9METZ</name>
<feature type="compositionally biased region" description="Polar residues" evidence="1">
    <location>
        <begin position="1"/>
        <end position="10"/>
    </location>
</feature>
<evidence type="ECO:0000313" key="2">
    <source>
        <dbReference type="EMBL" id="KAI6654713.1"/>
    </source>
</evidence>
<dbReference type="Proteomes" id="UP001165289">
    <property type="component" value="Unassembled WGS sequence"/>
</dbReference>
<evidence type="ECO:0000313" key="3">
    <source>
        <dbReference type="Proteomes" id="UP001165289"/>
    </source>
</evidence>
<accession>A0AAV7K186</accession>
<feature type="region of interest" description="Disordered" evidence="1">
    <location>
        <begin position="1"/>
        <end position="55"/>
    </location>
</feature>